<feature type="compositionally biased region" description="Low complexity" evidence="7">
    <location>
        <begin position="352"/>
        <end position="365"/>
    </location>
</feature>
<accession>A0AA41QGR9</accession>
<name>A0AA41QGR9_9MICO</name>
<feature type="compositionally biased region" description="Pro residues" evidence="7">
    <location>
        <begin position="279"/>
        <end position="302"/>
    </location>
</feature>
<feature type="compositionally biased region" description="Pro residues" evidence="7">
    <location>
        <begin position="366"/>
        <end position="384"/>
    </location>
</feature>
<keyword evidence="3" id="KW-0597">Phosphoprotein</keyword>
<dbReference type="PANTHER" id="PTHR36115:SF4">
    <property type="entry name" value="MEMBRANE PROTEIN"/>
    <property type="match status" value="1"/>
</dbReference>
<organism evidence="10 11">
    <name type="scientific">Antribacter soli</name>
    <dbReference type="NCBI Taxonomy" id="2910976"/>
    <lineage>
        <taxon>Bacteria</taxon>
        <taxon>Bacillati</taxon>
        <taxon>Actinomycetota</taxon>
        <taxon>Actinomycetes</taxon>
        <taxon>Micrococcales</taxon>
        <taxon>Promicromonosporaceae</taxon>
        <taxon>Antribacter</taxon>
    </lineage>
</organism>
<feature type="domain" description="FHA" evidence="9">
    <location>
        <begin position="450"/>
        <end position="508"/>
    </location>
</feature>
<dbReference type="Gene3D" id="2.60.200.20">
    <property type="match status" value="1"/>
</dbReference>
<dbReference type="AlphaFoldDB" id="A0AA41QGR9"/>
<evidence type="ECO:0000256" key="7">
    <source>
        <dbReference type="SAM" id="MobiDB-lite"/>
    </source>
</evidence>
<evidence type="ECO:0000313" key="11">
    <source>
        <dbReference type="Proteomes" id="UP001165405"/>
    </source>
</evidence>
<feature type="compositionally biased region" description="Low complexity" evidence="7">
    <location>
        <begin position="303"/>
        <end position="313"/>
    </location>
</feature>
<dbReference type="SUPFAM" id="SSF49879">
    <property type="entry name" value="SMAD/FHA domain"/>
    <property type="match status" value="1"/>
</dbReference>
<evidence type="ECO:0000256" key="5">
    <source>
        <dbReference type="ARBA" id="ARBA00022989"/>
    </source>
</evidence>
<feature type="transmembrane region" description="Helical" evidence="8">
    <location>
        <begin position="206"/>
        <end position="228"/>
    </location>
</feature>
<comment type="subcellular location">
    <subcellularLocation>
        <location evidence="1">Cell membrane</location>
        <topology evidence="1">Multi-pass membrane protein</topology>
    </subcellularLocation>
</comment>
<feature type="transmembrane region" description="Helical" evidence="8">
    <location>
        <begin position="103"/>
        <end position="125"/>
    </location>
</feature>
<dbReference type="InterPro" id="IPR010432">
    <property type="entry name" value="RDD"/>
</dbReference>
<dbReference type="InterPro" id="IPR000253">
    <property type="entry name" value="FHA_dom"/>
</dbReference>
<dbReference type="PROSITE" id="PS50006">
    <property type="entry name" value="FHA_DOMAIN"/>
    <property type="match status" value="1"/>
</dbReference>
<protein>
    <submittedName>
        <fullName evidence="10">RDD family protein</fullName>
    </submittedName>
</protein>
<dbReference type="Proteomes" id="UP001165405">
    <property type="component" value="Unassembled WGS sequence"/>
</dbReference>
<keyword evidence="11" id="KW-1185">Reference proteome</keyword>
<keyword evidence="6 8" id="KW-0472">Membrane</keyword>
<dbReference type="GO" id="GO:0005886">
    <property type="term" value="C:plasma membrane"/>
    <property type="evidence" value="ECO:0007669"/>
    <property type="project" value="UniProtKB-SubCell"/>
</dbReference>
<sequence length="542" mass="54624">MTDVVCAGCGSPQAAGSPYCAVCGREFPRTGRPVAEPVAGPVGQVAAAAGAAGRSAVSGPVYRHSEPNAATEPEMYTATVRPTRMTAAPEVPAAPYAGVGRRFLAWLLDGLVAGVVVGVIGFVGLQVAGVPLGVTATTSQEANDLLGRLSGVYLLSGLVGLAYAVTMWIWEGRTGRTLGNLALGIRTVDAETRGAVGFGRAFLRTLLVSLGSLACGVGQLVVLLSPLWDKGGRRQGWHDKVARAVVVDVRGAVETIPAVPATANAPGRYAPATVAPMAPPSPVGPPPATSPWATPMPGPAAPAAPAFPGTGQTSPAAPAQPDPWSFPSAQPAADGGAGIITGVPGVTSPSGPAAAQQPPVAQPLAPQAPAPQAPAPYAPAPQAPPAAFQQPDSRPTRPAQHPGEATGEQPSWDTTRMGLPTSPGVLTPAPLTTVVLELESGSRHVVDGPALIGRNPQSTDGAHAILVKIDDPTRSVSKTHAELGVDSAGLWLTDRGSTNGSVVSAPGLPPRVAEPGARVRVPVGSTIHLGDRRVLVHPQGQA</sequence>
<evidence type="ECO:0000313" key="10">
    <source>
        <dbReference type="EMBL" id="MCF4122828.1"/>
    </source>
</evidence>
<evidence type="ECO:0000256" key="3">
    <source>
        <dbReference type="ARBA" id="ARBA00022553"/>
    </source>
</evidence>
<gene>
    <name evidence="10" type="ORF">L1785_17770</name>
</gene>
<feature type="transmembrane region" description="Helical" evidence="8">
    <location>
        <begin position="145"/>
        <end position="170"/>
    </location>
</feature>
<keyword evidence="2" id="KW-1003">Cell membrane</keyword>
<dbReference type="CDD" id="cd00060">
    <property type="entry name" value="FHA"/>
    <property type="match status" value="1"/>
</dbReference>
<evidence type="ECO:0000256" key="4">
    <source>
        <dbReference type="ARBA" id="ARBA00022692"/>
    </source>
</evidence>
<dbReference type="InterPro" id="IPR051791">
    <property type="entry name" value="Pra-immunoreactive"/>
</dbReference>
<comment type="caution">
    <text evidence="10">The sequence shown here is derived from an EMBL/GenBank/DDBJ whole genome shotgun (WGS) entry which is preliminary data.</text>
</comment>
<dbReference type="Pfam" id="PF06271">
    <property type="entry name" value="RDD"/>
    <property type="match status" value="1"/>
</dbReference>
<dbReference type="Pfam" id="PF00498">
    <property type="entry name" value="FHA"/>
    <property type="match status" value="1"/>
</dbReference>
<reference evidence="10" key="1">
    <citation type="submission" date="2022-01" db="EMBL/GenBank/DDBJ databases">
        <title>Antribacter sp. nov., isolated from Guizhou of China.</title>
        <authorList>
            <person name="Chengliang C."/>
            <person name="Ya Z."/>
        </authorList>
    </citation>
    <scope>NUCLEOTIDE SEQUENCE</scope>
    <source>
        <strain evidence="10">KLBMP 9083</strain>
    </source>
</reference>
<keyword evidence="4 8" id="KW-0812">Transmembrane</keyword>
<feature type="region of interest" description="Disordered" evidence="7">
    <location>
        <begin position="279"/>
        <end position="426"/>
    </location>
</feature>
<evidence type="ECO:0000256" key="2">
    <source>
        <dbReference type="ARBA" id="ARBA00022475"/>
    </source>
</evidence>
<dbReference type="EMBL" id="JAKGSG010000049">
    <property type="protein sequence ID" value="MCF4122828.1"/>
    <property type="molecule type" value="Genomic_DNA"/>
</dbReference>
<dbReference type="RefSeq" id="WP_236090621.1">
    <property type="nucleotide sequence ID" value="NZ_JAKGSG010000049.1"/>
</dbReference>
<evidence type="ECO:0000256" key="8">
    <source>
        <dbReference type="SAM" id="Phobius"/>
    </source>
</evidence>
<evidence type="ECO:0000256" key="6">
    <source>
        <dbReference type="ARBA" id="ARBA00023136"/>
    </source>
</evidence>
<evidence type="ECO:0000259" key="9">
    <source>
        <dbReference type="PROSITE" id="PS50006"/>
    </source>
</evidence>
<evidence type="ECO:0000256" key="1">
    <source>
        <dbReference type="ARBA" id="ARBA00004651"/>
    </source>
</evidence>
<dbReference type="PANTHER" id="PTHR36115">
    <property type="entry name" value="PROLINE-RICH ANTIGEN HOMOLOG-RELATED"/>
    <property type="match status" value="1"/>
</dbReference>
<dbReference type="InterPro" id="IPR008984">
    <property type="entry name" value="SMAD_FHA_dom_sf"/>
</dbReference>
<proteinExistence type="predicted"/>
<keyword evidence="5 8" id="KW-1133">Transmembrane helix</keyword>